<evidence type="ECO:0000259" key="1">
    <source>
        <dbReference type="Pfam" id="PF10145"/>
    </source>
</evidence>
<dbReference type="Proteomes" id="UP000198615">
    <property type="component" value="Unassembled WGS sequence"/>
</dbReference>
<comment type="caution">
    <text evidence="2">The sequence shown here is derived from an EMBL/GenBank/DDBJ whole genome shotgun (WGS) entry which is preliminary data.</text>
</comment>
<name>A0A8G2EYL5_9PROT</name>
<protein>
    <submittedName>
        <fullName evidence="2">Phage tail tape measure protein, TP901 family, core region</fullName>
    </submittedName>
</protein>
<proteinExistence type="predicted"/>
<organism evidence="2 3">
    <name type="scientific">Thalassobaculum litoreum DSM 18839</name>
    <dbReference type="NCBI Taxonomy" id="1123362"/>
    <lineage>
        <taxon>Bacteria</taxon>
        <taxon>Pseudomonadati</taxon>
        <taxon>Pseudomonadota</taxon>
        <taxon>Alphaproteobacteria</taxon>
        <taxon>Rhodospirillales</taxon>
        <taxon>Thalassobaculaceae</taxon>
        <taxon>Thalassobaculum</taxon>
    </lineage>
</organism>
<dbReference type="AlphaFoldDB" id="A0A8G2EYL5"/>
<feature type="domain" description="Phage tail tape measure protein" evidence="1">
    <location>
        <begin position="106"/>
        <end position="285"/>
    </location>
</feature>
<dbReference type="NCBIfam" id="TIGR01760">
    <property type="entry name" value="tape_meas_TP901"/>
    <property type="match status" value="1"/>
</dbReference>
<evidence type="ECO:0000313" key="2">
    <source>
        <dbReference type="EMBL" id="SDG60849.1"/>
    </source>
</evidence>
<feature type="non-terminal residue" evidence="2">
    <location>
        <position position="557"/>
    </location>
</feature>
<reference evidence="2 3" key="1">
    <citation type="submission" date="2016-10" db="EMBL/GenBank/DDBJ databases">
        <authorList>
            <person name="Varghese N."/>
            <person name="Submissions S."/>
        </authorList>
    </citation>
    <scope>NUCLEOTIDE SEQUENCE [LARGE SCALE GENOMIC DNA]</scope>
    <source>
        <strain evidence="2 3">DSM 18839</strain>
    </source>
</reference>
<dbReference type="RefSeq" id="WP_093154759.1">
    <property type="nucleotide sequence ID" value="NZ_FNBW01000034.1"/>
</dbReference>
<dbReference type="OrthoDB" id="7311517at2"/>
<sequence>MNDMVVGITLRADGRGFVGEVRNARSELVGLRDSGTGAGRAMEDLRLRSSSALASLRSLQTVIAGLGLAVGVREAVQEFAAYERGLVGVAKTADLTADQVREMGAAVTEMARRMPFARTELLGIAQAGGQLGVKGVKDLTLFTETVAKLGTASDLAGEEAATSLTRILNVTGEAIDSIDTLASVIVALGNNAAASESEIARVATQVAQATAIFGVSAGEAAGFGAALRSVGVQAELGGSAVGRTFRAIEESIRGGGQRFRELSEITGVTGDQLRQTFEKDATSVFVSFVEGVGAAVESGASAAEVLERFGLKGEELLKVLPTLAVNSEQLSRFLGIVADETENTTALNEEYLRSSKTLSSQLALTGNALDEIAASLGSALAPAIVEATEDLRSFVQQAVDSGDVKATFEAVAYAVGALSSNLDILAATAGVGIFARMRPAIAGVLQSINALVPAVASSTASWVALNTAVARGAAVNIESARATELKTAAQGQSAAQALASARAAEVSAAAELANVRALQASIAAERDREVQRLQAQINDRGRQQSIARLVALRTDEA</sequence>
<keyword evidence="3" id="KW-1185">Reference proteome</keyword>
<dbReference type="Pfam" id="PF10145">
    <property type="entry name" value="PhageMin_Tail"/>
    <property type="match status" value="1"/>
</dbReference>
<accession>A0A8G2EYL5</accession>
<evidence type="ECO:0000313" key="3">
    <source>
        <dbReference type="Proteomes" id="UP000198615"/>
    </source>
</evidence>
<dbReference type="InterPro" id="IPR010090">
    <property type="entry name" value="Phage_tape_meas"/>
</dbReference>
<gene>
    <name evidence="2" type="ORF">SAMN05660686_05007</name>
</gene>
<dbReference type="EMBL" id="FNBW01000034">
    <property type="protein sequence ID" value="SDG60849.1"/>
    <property type="molecule type" value="Genomic_DNA"/>
</dbReference>